<gene>
    <name evidence="1" type="ORF">ACCAA_990008</name>
</gene>
<dbReference type="Proteomes" id="UP000199169">
    <property type="component" value="Unassembled WGS sequence"/>
</dbReference>
<sequence>MTLAPLLTKTHTRRKDKAARFAAKWKLIQWLYRRGWEEQRIKLQQLRWFSQSLGVERPPCHQAVYFFVVATGCIGNTITR</sequence>
<dbReference type="EMBL" id="FLQX01000181">
    <property type="protein sequence ID" value="SBT10319.1"/>
    <property type="molecule type" value="Genomic_DNA"/>
</dbReference>
<evidence type="ECO:0000313" key="1">
    <source>
        <dbReference type="EMBL" id="SBT10319.1"/>
    </source>
</evidence>
<dbReference type="RefSeq" id="WP_186409331.1">
    <property type="nucleotide sequence ID" value="NZ_FLQX01000181.1"/>
</dbReference>
<dbReference type="AlphaFoldDB" id="A0A1A8XZF5"/>
<reference evidence="1 2" key="1">
    <citation type="submission" date="2016-06" db="EMBL/GenBank/DDBJ databases">
        <authorList>
            <person name="Kjaerup R.B."/>
            <person name="Dalgaard T.S."/>
            <person name="Juul-Madsen H.R."/>
        </authorList>
    </citation>
    <scope>NUCLEOTIDE SEQUENCE [LARGE SCALE GENOMIC DNA]</scope>
    <source>
        <strain evidence="1">3</strain>
    </source>
</reference>
<protein>
    <submittedName>
        <fullName evidence="1">Uncharacterized protein</fullName>
    </submittedName>
</protein>
<name>A0A1A8XZF5_9PROT</name>
<evidence type="ECO:0000313" key="2">
    <source>
        <dbReference type="Proteomes" id="UP000199169"/>
    </source>
</evidence>
<organism evidence="1 2">
    <name type="scientific">Candidatus Accumulibacter aalborgensis</name>
    <dbReference type="NCBI Taxonomy" id="1860102"/>
    <lineage>
        <taxon>Bacteria</taxon>
        <taxon>Pseudomonadati</taxon>
        <taxon>Pseudomonadota</taxon>
        <taxon>Betaproteobacteria</taxon>
        <taxon>Candidatus Accumulibacter</taxon>
    </lineage>
</organism>
<keyword evidence="2" id="KW-1185">Reference proteome</keyword>
<accession>A0A1A8XZF5</accession>
<proteinExistence type="predicted"/>